<organism evidence="1 2">
    <name type="scientific">Tritrichomonas musculus</name>
    <dbReference type="NCBI Taxonomy" id="1915356"/>
    <lineage>
        <taxon>Eukaryota</taxon>
        <taxon>Metamonada</taxon>
        <taxon>Parabasalia</taxon>
        <taxon>Tritrichomonadida</taxon>
        <taxon>Tritrichomonadidae</taxon>
        <taxon>Tritrichomonas</taxon>
    </lineage>
</organism>
<comment type="caution">
    <text evidence="1">The sequence shown here is derived from an EMBL/GenBank/DDBJ whole genome shotgun (WGS) entry which is preliminary data.</text>
</comment>
<reference evidence="1 2" key="1">
    <citation type="submission" date="2024-04" db="EMBL/GenBank/DDBJ databases">
        <title>Tritrichomonas musculus Genome.</title>
        <authorList>
            <person name="Alves-Ferreira E."/>
            <person name="Grigg M."/>
            <person name="Lorenzi H."/>
            <person name="Galac M."/>
        </authorList>
    </citation>
    <scope>NUCLEOTIDE SEQUENCE [LARGE SCALE GENOMIC DNA]</scope>
    <source>
        <strain evidence="1 2">EAF2021</strain>
    </source>
</reference>
<gene>
    <name evidence="1" type="ORF">M9Y10_021131</name>
</gene>
<evidence type="ECO:0000313" key="2">
    <source>
        <dbReference type="Proteomes" id="UP001470230"/>
    </source>
</evidence>
<sequence>MLRKKTKNELTSKKNITETSNSDITSELSNYHFRPLAEPRMIENLLSQIPENPFVSIKELLAISDEQYISVPESSVSDIMSVLTNTFSQTENNPEIIILRRNIYQFLINIIDGPIKDDRSFCVILSNPTYISLFCKDFPVSDYSTMLLSKIVEKNPPTTEYIINHEINMEQILSYMSLNNPPNVIENILSFFSSAFPSIANFMPNIMDPFVESTCNLISNCLINIFQNNDDVDFEELLENAKEMLEKMSKSYIEVATKIVPFLPTICIFNELDSTSNMNTNLLLEAVVTKLNTYQVLLSTDPNKVTSFIFSCFDKSDINDLSLFYVIELLTANEDYSPFIADVNFSKLLFEKLINVIINRNEKYKLKSNAVLVVCGLIKCGTQQQVIQFLDMVDFSSIFEFAEQDNPKVQKSILEAIFRIDLVQQNLNDSNSSFISTFFDDDNRMQIINELIKSSNEEVSNYAKMINEKIDF</sequence>
<evidence type="ECO:0000313" key="1">
    <source>
        <dbReference type="EMBL" id="KAK8844958.1"/>
    </source>
</evidence>
<dbReference type="InterPro" id="IPR016024">
    <property type="entry name" value="ARM-type_fold"/>
</dbReference>
<accession>A0ABR2HD23</accession>
<dbReference type="Gene3D" id="1.25.10.10">
    <property type="entry name" value="Leucine-rich Repeat Variant"/>
    <property type="match status" value="1"/>
</dbReference>
<dbReference type="SUPFAM" id="SSF48371">
    <property type="entry name" value="ARM repeat"/>
    <property type="match status" value="1"/>
</dbReference>
<dbReference type="EMBL" id="JAPFFF010000031">
    <property type="protein sequence ID" value="KAK8844958.1"/>
    <property type="molecule type" value="Genomic_DNA"/>
</dbReference>
<dbReference type="InterPro" id="IPR011989">
    <property type="entry name" value="ARM-like"/>
</dbReference>
<dbReference type="Proteomes" id="UP001470230">
    <property type="component" value="Unassembled WGS sequence"/>
</dbReference>
<proteinExistence type="predicted"/>
<protein>
    <submittedName>
        <fullName evidence="1">Uncharacterized protein</fullName>
    </submittedName>
</protein>
<name>A0ABR2HD23_9EUKA</name>
<keyword evidence="2" id="KW-1185">Reference proteome</keyword>